<gene>
    <name evidence="1" type="ORF">MM415B04371_0005</name>
</gene>
<reference evidence="1" key="1">
    <citation type="submission" date="2020-03" db="EMBL/GenBank/DDBJ databases">
        <title>The deep terrestrial virosphere.</title>
        <authorList>
            <person name="Holmfeldt K."/>
            <person name="Nilsson E."/>
            <person name="Simone D."/>
            <person name="Lopez-Fernandez M."/>
            <person name="Wu X."/>
            <person name="de Brujin I."/>
            <person name="Lundin D."/>
            <person name="Andersson A."/>
            <person name="Bertilsson S."/>
            <person name="Dopson M."/>
        </authorList>
    </citation>
    <scope>NUCLEOTIDE SEQUENCE</scope>
    <source>
        <strain evidence="1">MM415B04371</strain>
    </source>
</reference>
<organism evidence="1">
    <name type="scientific">viral metagenome</name>
    <dbReference type="NCBI Taxonomy" id="1070528"/>
    <lineage>
        <taxon>unclassified sequences</taxon>
        <taxon>metagenomes</taxon>
        <taxon>organismal metagenomes</taxon>
    </lineage>
</organism>
<proteinExistence type="predicted"/>
<name>A0A6M3LHE0_9ZZZZ</name>
<dbReference type="EMBL" id="MT143120">
    <property type="protein sequence ID" value="QJA93072.1"/>
    <property type="molecule type" value="Genomic_DNA"/>
</dbReference>
<accession>A0A6M3LHE0</accession>
<dbReference type="AlphaFoldDB" id="A0A6M3LHE0"/>
<sequence>MKANTDHFTISENNAYKAGIREVVGWVNDHLHKSPSCSYDFCFGGRTWKAQKKKWGV</sequence>
<protein>
    <submittedName>
        <fullName evidence="1">Uncharacterized protein</fullName>
    </submittedName>
</protein>
<evidence type="ECO:0000313" key="1">
    <source>
        <dbReference type="EMBL" id="QJA93072.1"/>
    </source>
</evidence>